<sequence>KHVQPFKGNLFIYFQNYLKLNVKVPKSPKAARCFTRLRVSTRLPAEQEYGVDSGAFPLPLSFYWTCLSPAIFIPFIFSVGI</sequence>
<organism evidence="2">
    <name type="scientific">Gasterosteus aculeatus</name>
    <name type="common">Three-spined stickleback</name>
    <dbReference type="NCBI Taxonomy" id="69293"/>
    <lineage>
        <taxon>Eukaryota</taxon>
        <taxon>Metazoa</taxon>
        <taxon>Chordata</taxon>
        <taxon>Craniata</taxon>
        <taxon>Vertebrata</taxon>
        <taxon>Euteleostomi</taxon>
        <taxon>Actinopterygii</taxon>
        <taxon>Neopterygii</taxon>
        <taxon>Teleostei</taxon>
        <taxon>Neoteleostei</taxon>
        <taxon>Acanthomorphata</taxon>
        <taxon>Eupercaria</taxon>
        <taxon>Perciformes</taxon>
        <taxon>Cottioidei</taxon>
        <taxon>Gasterosteales</taxon>
        <taxon>Gasterosteidae</taxon>
        <taxon>Gasterosteus</taxon>
    </lineage>
</organism>
<evidence type="ECO:0000313" key="2">
    <source>
        <dbReference type="Ensembl" id="ENSGACP00000018980.1"/>
    </source>
</evidence>
<feature type="transmembrane region" description="Helical" evidence="1">
    <location>
        <begin position="62"/>
        <end position="80"/>
    </location>
</feature>
<reference evidence="2" key="1">
    <citation type="submission" date="2006-01" db="EMBL/GenBank/DDBJ databases">
        <authorList>
            <person name="Lindblad-Toh K."/>
            <person name="Mauceli E."/>
            <person name="Grabherr M."/>
            <person name="Chang J.L."/>
            <person name="Lander E.S."/>
        </authorList>
    </citation>
    <scope>NUCLEOTIDE SEQUENCE [LARGE SCALE GENOMIC DNA]</scope>
</reference>
<keyword evidence="1" id="KW-1133">Transmembrane helix</keyword>
<accession>G3PMZ7</accession>
<evidence type="ECO:0000256" key="1">
    <source>
        <dbReference type="SAM" id="Phobius"/>
    </source>
</evidence>
<dbReference type="AlphaFoldDB" id="G3PMZ7"/>
<keyword evidence="1" id="KW-0812">Transmembrane</keyword>
<reference evidence="2" key="2">
    <citation type="submission" date="2024-04" db="UniProtKB">
        <authorList>
            <consortium name="Ensembl"/>
        </authorList>
    </citation>
    <scope>IDENTIFICATION</scope>
</reference>
<name>G3PMZ7_GASAC</name>
<protein>
    <submittedName>
        <fullName evidence="2">Uncharacterized protein</fullName>
    </submittedName>
</protein>
<dbReference type="Ensembl" id="ENSGACT00000019018.1">
    <property type="protein sequence ID" value="ENSGACP00000018980.1"/>
    <property type="gene ID" value="ENSGACG00000014392.1"/>
</dbReference>
<dbReference type="InParanoid" id="G3PMZ7"/>
<keyword evidence="1" id="KW-0472">Membrane</keyword>
<proteinExistence type="predicted"/>